<name>A0A6M1STK1_9BACT</name>
<dbReference type="Proteomes" id="UP000479132">
    <property type="component" value="Unassembled WGS sequence"/>
</dbReference>
<protein>
    <recommendedName>
        <fullName evidence="3">Capsule assembly Wzi family protein</fullName>
    </recommendedName>
</protein>
<dbReference type="InterPro" id="IPR038636">
    <property type="entry name" value="Wzi_sf"/>
</dbReference>
<sequence length="531" mass="61321">MNINRVLVFIFAIWIASLSNCFAQSKVLIKSQHWAYEYIERLQNRGHLRTLNPTAIPYNRGEVWEAVQDMDREALSPLSQQWLKKVENHVKPAKEKASDNFIYGGELTGRATRINSGRTNVLRPTGGGESVYPHSKVTFYGEWKNTIVQTGLMLDRYYVVDPDGHRTAARPWLRVEDSYIGYDKGHFSAYLGRFRHHWGLNSNSAGLLSKNPVPFDNFYLRFGKGKIQFRTILGELDSVTGGQFDRRINSNTIKRYFFGHRLDWIPSKHFAVSLLEGEIVSGEHLNIPFRHLNPLNFLFIDSGTKPKQYESSNIMLALAVDAYWKKIHLNTQFFLDDFVVRDRDELGKSGELKPMAYTFLNSINFATTEPYFDIGARYDMVSSMSYRGSSSIAEDRWMYAGRGLATNFSDYTKLQLYTHWYADNVLPGLKLGPSYTLLSQGELGFRQPFDYTILDDSILHGTIENTHRIALQLEYQPVQLVRMIPQWEWFDVSFRFQADIGYNHVVNSNHITNKTESEIIGLFKLDGRWSF</sequence>
<gene>
    <name evidence="1" type="ORF">G3569_00815</name>
</gene>
<evidence type="ECO:0008006" key="3">
    <source>
        <dbReference type="Google" id="ProtNLM"/>
    </source>
</evidence>
<accession>A0A6M1STK1</accession>
<organism evidence="1 2">
    <name type="scientific">Fodinibius halophilus</name>
    <dbReference type="NCBI Taxonomy" id="1736908"/>
    <lineage>
        <taxon>Bacteria</taxon>
        <taxon>Pseudomonadati</taxon>
        <taxon>Balneolota</taxon>
        <taxon>Balneolia</taxon>
        <taxon>Balneolales</taxon>
        <taxon>Balneolaceae</taxon>
        <taxon>Fodinibius</taxon>
    </lineage>
</organism>
<dbReference type="RefSeq" id="WP_165265095.1">
    <property type="nucleotide sequence ID" value="NZ_JAALLS010000001.1"/>
</dbReference>
<reference evidence="1 2" key="1">
    <citation type="submission" date="2020-02" db="EMBL/GenBank/DDBJ databases">
        <title>Aliifodinibius halophilus 2W32, complete genome.</title>
        <authorList>
            <person name="Li Y."/>
            <person name="Wu S."/>
        </authorList>
    </citation>
    <scope>NUCLEOTIDE SEQUENCE [LARGE SCALE GENOMIC DNA]</scope>
    <source>
        <strain evidence="1 2">2W32</strain>
    </source>
</reference>
<proteinExistence type="predicted"/>
<dbReference type="EMBL" id="JAALLS010000001">
    <property type="protein sequence ID" value="NGP86876.1"/>
    <property type="molecule type" value="Genomic_DNA"/>
</dbReference>
<keyword evidence="2" id="KW-1185">Reference proteome</keyword>
<dbReference type="AlphaFoldDB" id="A0A6M1STK1"/>
<comment type="caution">
    <text evidence="1">The sequence shown here is derived from an EMBL/GenBank/DDBJ whole genome shotgun (WGS) entry which is preliminary data.</text>
</comment>
<evidence type="ECO:0000313" key="1">
    <source>
        <dbReference type="EMBL" id="NGP86876.1"/>
    </source>
</evidence>
<dbReference type="Gene3D" id="2.40.160.130">
    <property type="entry name" value="Capsule assembly protein Wzi"/>
    <property type="match status" value="1"/>
</dbReference>
<evidence type="ECO:0000313" key="2">
    <source>
        <dbReference type="Proteomes" id="UP000479132"/>
    </source>
</evidence>